<dbReference type="SUPFAM" id="SSF48108">
    <property type="entry name" value="Carbamoyl phosphate synthetase, large subunit connection domain"/>
    <property type="match status" value="1"/>
</dbReference>
<feature type="binding site" evidence="15">
    <location>
        <position position="297"/>
    </location>
    <ligand>
        <name>Mg(2+)</name>
        <dbReference type="ChEBI" id="CHEBI:18420"/>
        <label>1</label>
    </ligand>
</feature>
<keyword evidence="7 15" id="KW-0677">Repeat</keyword>
<dbReference type="GO" id="GO:0046872">
    <property type="term" value="F:metal ion binding"/>
    <property type="evidence" value="ECO:0007669"/>
    <property type="project" value="UniProtKB-KW"/>
</dbReference>
<dbReference type="NCBIfam" id="NF009455">
    <property type="entry name" value="PRK12815.1"/>
    <property type="match status" value="1"/>
</dbReference>
<feature type="binding site" evidence="15">
    <location>
        <position position="240"/>
    </location>
    <ligand>
        <name>ATP</name>
        <dbReference type="ChEBI" id="CHEBI:30616"/>
        <label>1</label>
    </ligand>
</feature>
<evidence type="ECO:0000256" key="12">
    <source>
        <dbReference type="ARBA" id="ARBA00023211"/>
    </source>
</evidence>
<dbReference type="FunFam" id="3.30.470.20:FF:000026">
    <property type="entry name" value="Carbamoyl-phosphate synthase large chain"/>
    <property type="match status" value="1"/>
</dbReference>
<evidence type="ECO:0000256" key="14">
    <source>
        <dbReference type="ARBA" id="ARBA00048816"/>
    </source>
</evidence>
<feature type="region of interest" description="Carboxyphosphate synthetic domain" evidence="15">
    <location>
        <begin position="1"/>
        <end position="399"/>
    </location>
</feature>
<comment type="domain">
    <text evidence="15">The large subunit is composed of 2 ATP-grasp domains that are involved in binding the 2 ATP molecules needed for carbamoyl phosphate synthesis. The N-terminal ATP-grasp domain (referred to as the carboxyphosphate synthetic component) catalyzes the ATP-dependent phosphorylation of hydrogencarbonate to carboxyphosphate and the subsequent nucleophilic attack by ammonia to form a carbamate intermediate. The C-terminal ATP-grasp domain (referred to as the carbamoyl phosphate synthetic component) then catalyzes the phosphorylation of carbamate with the second ATP to form the end product carbamoyl phosphate. The reactive and unstable enzyme intermediates are sequentially channeled from one active site to the next through the interior of the protein over a distance of at least 96 A.</text>
</comment>
<dbReference type="AlphaFoldDB" id="A0A1A9HCT5"/>
<keyword evidence="6" id="KW-0479">Metal-binding</keyword>
<dbReference type="PANTHER" id="PTHR11405">
    <property type="entry name" value="CARBAMOYLTRANSFERASE FAMILY MEMBER"/>
    <property type="match status" value="1"/>
</dbReference>
<dbReference type="HAMAP" id="MF_01210_B">
    <property type="entry name" value="CPSase_L_chain_B"/>
    <property type="match status" value="1"/>
</dbReference>
<dbReference type="NCBIfam" id="NF003671">
    <property type="entry name" value="PRK05294.1"/>
    <property type="match status" value="1"/>
</dbReference>
<dbReference type="Proteomes" id="UP000078062">
    <property type="component" value="Chromosome"/>
</dbReference>
<dbReference type="GO" id="GO:0004088">
    <property type="term" value="F:carbamoyl-phosphate synthase (glutamine-hydrolyzing) activity"/>
    <property type="evidence" value="ECO:0007669"/>
    <property type="project" value="UniProtKB-UniRule"/>
</dbReference>
<feature type="binding site" evidence="15">
    <location>
        <position position="842"/>
    </location>
    <ligand>
        <name>Mn(2+)</name>
        <dbReference type="ChEBI" id="CHEBI:29035"/>
        <label>3</label>
    </ligand>
</feature>
<dbReference type="CDD" id="cd01424">
    <property type="entry name" value="MGS_CPS_II"/>
    <property type="match status" value="1"/>
</dbReference>
<reference evidence="18 19" key="1">
    <citation type="submission" date="2014-04" db="EMBL/GenBank/DDBJ databases">
        <title>Detecting global and local adaptation in a worldwide sample of Helicobacter pylori genomes.</title>
        <authorList>
            <person name="Montano V."/>
            <person name="Didelot X."/>
            <person name="Foll M."/>
            <person name="Linz B."/>
            <person name="Reinhardt R."/>
            <person name="Suerbaum S."/>
            <person name="Moodley Y."/>
            <person name="Jensen J.D."/>
        </authorList>
    </citation>
    <scope>NUCLEOTIDE SEQUENCE [LARGE SCALE GENOMIC DNA]</scope>
    <source>
        <strain evidence="18 19">K26A1</strain>
    </source>
</reference>
<comment type="function">
    <text evidence="15">Large subunit of the glutamine-dependent carbamoyl phosphate synthetase (CPSase). CPSase catalyzes the formation of carbamoyl phosphate from the ammonia moiety of glutamine, carbonate, and phosphate donated by ATP, constituting the first step of 2 biosynthetic pathways, one leading to arginine and/or urea and the other to pyrimidine nucleotides. The large subunit (synthetase) binds the substrates ammonia (free or transferred from glutamine from the small subunit), hydrogencarbonate and ATP and carries out an ATP-coupled ligase reaction, activating hydrogencarbonate by forming carboxy phosphate which reacts with ammonia to form carbamoyl phosphate.</text>
</comment>
<feature type="binding site" evidence="15">
    <location>
        <position position="714"/>
    </location>
    <ligand>
        <name>ATP</name>
        <dbReference type="ChEBI" id="CHEBI:30616"/>
        <label>2</label>
    </ligand>
</feature>
<dbReference type="PROSITE" id="PS50975">
    <property type="entry name" value="ATP_GRASP"/>
    <property type="match status" value="2"/>
</dbReference>
<dbReference type="InterPro" id="IPR011607">
    <property type="entry name" value="MGS-like_dom"/>
</dbReference>
<evidence type="ECO:0000259" key="17">
    <source>
        <dbReference type="PROSITE" id="PS51855"/>
    </source>
</evidence>
<dbReference type="Gene3D" id="1.10.1030.10">
    <property type="entry name" value="Carbamoyl-phosphate synthetase, large subunit oligomerisation domain"/>
    <property type="match status" value="1"/>
</dbReference>
<evidence type="ECO:0000256" key="7">
    <source>
        <dbReference type="ARBA" id="ARBA00022737"/>
    </source>
</evidence>
<feature type="binding site" evidence="15">
    <location>
        <position position="763"/>
    </location>
    <ligand>
        <name>ATP</name>
        <dbReference type="ChEBI" id="CHEBI:30616"/>
        <label>2</label>
    </ligand>
</feature>
<dbReference type="UniPathway" id="UPA00070">
    <property type="reaction ID" value="UER00115"/>
</dbReference>
<dbReference type="Gene3D" id="3.30.470.20">
    <property type="entry name" value="ATP-grasp fold, B domain"/>
    <property type="match status" value="2"/>
</dbReference>
<feature type="binding site" evidence="15">
    <location>
        <position position="167"/>
    </location>
    <ligand>
        <name>ATP</name>
        <dbReference type="ChEBI" id="CHEBI:30616"/>
        <label>1</label>
    </ligand>
</feature>
<dbReference type="InterPro" id="IPR016185">
    <property type="entry name" value="PreATP-grasp_dom_sf"/>
</dbReference>
<dbReference type="PROSITE" id="PS51257">
    <property type="entry name" value="PROKAR_LIPOPROTEIN"/>
    <property type="match status" value="1"/>
</dbReference>
<dbReference type="Gene3D" id="3.30.1490.20">
    <property type="entry name" value="ATP-grasp fold, A domain"/>
    <property type="match status" value="1"/>
</dbReference>
<keyword evidence="5 15" id="KW-0028">Amino-acid biosynthesis</keyword>
<feature type="binding site" evidence="15">
    <location>
        <position position="297"/>
    </location>
    <ligand>
        <name>ATP</name>
        <dbReference type="ChEBI" id="CHEBI:30616"/>
        <label>1</label>
    </ligand>
</feature>
<gene>
    <name evidence="15" type="primary">carB</name>
    <name evidence="18" type="ORF">AA977_04345</name>
</gene>
<proteinExistence type="inferred from homology"/>
<dbReference type="GO" id="GO:0005737">
    <property type="term" value="C:cytoplasm"/>
    <property type="evidence" value="ECO:0007669"/>
    <property type="project" value="TreeGrafter"/>
</dbReference>
<feature type="binding site" evidence="15">
    <location>
        <position position="213"/>
    </location>
    <ligand>
        <name>ATP</name>
        <dbReference type="ChEBI" id="CHEBI:30616"/>
        <label>1</label>
    </ligand>
</feature>
<dbReference type="PATRIC" id="fig|210.2441.peg.899"/>
<dbReference type="InterPro" id="IPR013815">
    <property type="entry name" value="ATP_grasp_subdomain_1"/>
</dbReference>
<evidence type="ECO:0000256" key="5">
    <source>
        <dbReference type="ARBA" id="ARBA00022605"/>
    </source>
</evidence>
<comment type="similarity">
    <text evidence="2 15">Belongs to the CarB family.</text>
</comment>
<dbReference type="InterPro" id="IPR005480">
    <property type="entry name" value="CPSase_lsu_oligo"/>
</dbReference>
<keyword evidence="9 15" id="KW-0067">ATP-binding</keyword>
<keyword evidence="8 15" id="KW-0547">Nucleotide-binding</keyword>
<dbReference type="GO" id="GO:0005524">
    <property type="term" value="F:ATP binding"/>
    <property type="evidence" value="ECO:0007669"/>
    <property type="project" value="UniProtKB-UniRule"/>
</dbReference>
<feature type="binding site" evidence="15">
    <location>
        <position position="206"/>
    </location>
    <ligand>
        <name>ATP</name>
        <dbReference type="ChEBI" id="CHEBI:30616"/>
        <label>1</label>
    </ligand>
</feature>
<dbReference type="PANTHER" id="PTHR11405:SF53">
    <property type="entry name" value="CARBAMOYL-PHOSPHATE SYNTHASE [AMMONIA], MITOCHONDRIAL"/>
    <property type="match status" value="1"/>
</dbReference>
<comment type="pathway">
    <text evidence="1 15">Amino-acid biosynthesis; L-arginine biosynthesis; carbamoyl phosphate from bicarbonate: step 1/1.</text>
</comment>
<evidence type="ECO:0000313" key="18">
    <source>
        <dbReference type="EMBL" id="ANH48398.1"/>
    </source>
</evidence>
<keyword evidence="3 15" id="KW-0055">Arginine biosynthesis</keyword>
<feature type="binding site" evidence="15">
    <location>
        <position position="844"/>
    </location>
    <ligand>
        <name>Mg(2+)</name>
        <dbReference type="ChEBI" id="CHEBI:18420"/>
        <label>4</label>
    </ligand>
</feature>
<evidence type="ECO:0000256" key="15">
    <source>
        <dbReference type="HAMAP-Rule" id="MF_01210"/>
    </source>
</evidence>
<evidence type="ECO:0000313" key="19">
    <source>
        <dbReference type="Proteomes" id="UP000078062"/>
    </source>
</evidence>
<feature type="binding site" evidence="15">
    <location>
        <position position="297"/>
    </location>
    <ligand>
        <name>Mg(2+)</name>
        <dbReference type="ChEBI" id="CHEBI:18420"/>
        <label>2</label>
    </ligand>
</feature>
<feature type="binding site" evidence="15">
    <location>
        <position position="842"/>
    </location>
    <ligand>
        <name>ATP</name>
        <dbReference type="ChEBI" id="CHEBI:30616"/>
        <label>2</label>
    </ligand>
</feature>
<dbReference type="InterPro" id="IPR005479">
    <property type="entry name" value="CPAse_ATP-bd"/>
</dbReference>
<dbReference type="InterPro" id="IPR036914">
    <property type="entry name" value="MGS-like_dom_sf"/>
</dbReference>
<dbReference type="InterPro" id="IPR036897">
    <property type="entry name" value="CarbamoylP_synth_lsu_oligo_sf"/>
</dbReference>
<dbReference type="NCBIfam" id="TIGR01369">
    <property type="entry name" value="CPSaseII_lrg"/>
    <property type="match status" value="1"/>
</dbReference>
<dbReference type="FunFam" id="3.40.50.20:FF:000001">
    <property type="entry name" value="Carbamoyl-phosphate synthase large chain"/>
    <property type="match status" value="2"/>
</dbReference>
<feature type="binding site" evidence="15">
    <location>
        <position position="208"/>
    </location>
    <ligand>
        <name>ATP</name>
        <dbReference type="ChEBI" id="CHEBI:30616"/>
        <label>1</label>
    </ligand>
</feature>
<feature type="binding site" evidence="15">
    <location>
        <position position="239"/>
    </location>
    <ligand>
        <name>ATP</name>
        <dbReference type="ChEBI" id="CHEBI:30616"/>
        <label>1</label>
    </ligand>
</feature>
<comment type="catalytic activity">
    <reaction evidence="13 15">
        <text>hydrogencarbonate + NH4(+) + 2 ATP = carbamoyl phosphate + 2 ADP + phosphate + 2 H(+)</text>
        <dbReference type="Rhea" id="RHEA:18029"/>
        <dbReference type="ChEBI" id="CHEBI:15378"/>
        <dbReference type="ChEBI" id="CHEBI:17544"/>
        <dbReference type="ChEBI" id="CHEBI:28938"/>
        <dbReference type="ChEBI" id="CHEBI:30616"/>
        <dbReference type="ChEBI" id="CHEBI:43474"/>
        <dbReference type="ChEBI" id="CHEBI:58228"/>
        <dbReference type="ChEBI" id="CHEBI:456216"/>
        <dbReference type="EC" id="6.3.4.16"/>
    </reaction>
</comment>
<protein>
    <recommendedName>
        <fullName evidence="15">Carbamoyl phosphate synthase large chain</fullName>
        <ecNumber evidence="15">6.3.4.16</ecNumber>
        <ecNumber evidence="15">6.3.5.5</ecNumber>
    </recommendedName>
    <alternativeName>
        <fullName evidence="15">Carbamoyl phosphate synthetase ammonia chain</fullName>
    </alternativeName>
</protein>
<feature type="region of interest" description="Allosteric domain" evidence="15">
    <location>
        <begin position="952"/>
        <end position="1085"/>
    </location>
</feature>
<dbReference type="GO" id="GO:0006526">
    <property type="term" value="P:L-arginine biosynthetic process"/>
    <property type="evidence" value="ECO:0007669"/>
    <property type="project" value="UniProtKB-UniRule"/>
</dbReference>
<feature type="binding site" evidence="15">
    <location>
        <position position="844"/>
    </location>
    <ligand>
        <name>Mn(2+)</name>
        <dbReference type="ChEBI" id="CHEBI:29035"/>
        <label>4</label>
    </ligand>
</feature>
<feature type="binding site" evidence="15">
    <location>
        <position position="758"/>
    </location>
    <ligand>
        <name>ATP</name>
        <dbReference type="ChEBI" id="CHEBI:30616"/>
        <label>2</label>
    </ligand>
</feature>
<feature type="binding site" evidence="15">
    <location>
        <position position="174"/>
    </location>
    <ligand>
        <name>ATP</name>
        <dbReference type="ChEBI" id="CHEBI:30616"/>
        <label>1</label>
    </ligand>
</feature>
<evidence type="ECO:0000256" key="1">
    <source>
        <dbReference type="ARBA" id="ARBA00005077"/>
    </source>
</evidence>
<dbReference type="EC" id="6.3.5.5" evidence="15"/>
<evidence type="ECO:0000256" key="11">
    <source>
        <dbReference type="ARBA" id="ARBA00022975"/>
    </source>
</evidence>
<feature type="binding site" evidence="15">
    <location>
        <position position="283"/>
    </location>
    <ligand>
        <name>Mg(2+)</name>
        <dbReference type="ChEBI" id="CHEBI:18420"/>
        <label>1</label>
    </ligand>
</feature>
<organism evidence="18 19">
    <name type="scientific">Helicobacter pylori</name>
    <name type="common">Campylobacter pylori</name>
    <dbReference type="NCBI Taxonomy" id="210"/>
    <lineage>
        <taxon>Bacteria</taxon>
        <taxon>Pseudomonadati</taxon>
        <taxon>Campylobacterota</taxon>
        <taxon>Epsilonproteobacteria</taxon>
        <taxon>Campylobacterales</taxon>
        <taxon>Helicobacteraceae</taxon>
        <taxon>Helicobacter</taxon>
    </lineage>
</organism>
<dbReference type="UniPathway" id="UPA00068">
    <property type="reaction ID" value="UER00171"/>
</dbReference>
<dbReference type="SMART" id="SM01096">
    <property type="entry name" value="CPSase_L_D3"/>
    <property type="match status" value="1"/>
</dbReference>
<evidence type="ECO:0000256" key="8">
    <source>
        <dbReference type="ARBA" id="ARBA00022741"/>
    </source>
</evidence>
<feature type="binding site" evidence="15">
    <location>
        <position position="788"/>
    </location>
    <ligand>
        <name>ATP</name>
        <dbReference type="ChEBI" id="CHEBI:30616"/>
        <label>2</label>
    </ligand>
</feature>
<feature type="binding site" evidence="15">
    <location>
        <position position="790"/>
    </location>
    <ligand>
        <name>ATP</name>
        <dbReference type="ChEBI" id="CHEBI:30616"/>
        <label>2</label>
    </ligand>
</feature>
<keyword evidence="11 15" id="KW-0665">Pyrimidine biosynthesis</keyword>
<feature type="binding site" evidence="15">
    <location>
        <position position="789"/>
    </location>
    <ligand>
        <name>ATP</name>
        <dbReference type="ChEBI" id="CHEBI:30616"/>
        <label>2</label>
    </ligand>
</feature>
<comment type="catalytic activity">
    <reaction evidence="14 15">
        <text>hydrogencarbonate + L-glutamine + 2 ATP + H2O = carbamoyl phosphate + L-glutamate + 2 ADP + phosphate + 2 H(+)</text>
        <dbReference type="Rhea" id="RHEA:18633"/>
        <dbReference type="ChEBI" id="CHEBI:15377"/>
        <dbReference type="ChEBI" id="CHEBI:15378"/>
        <dbReference type="ChEBI" id="CHEBI:17544"/>
        <dbReference type="ChEBI" id="CHEBI:29985"/>
        <dbReference type="ChEBI" id="CHEBI:30616"/>
        <dbReference type="ChEBI" id="CHEBI:43474"/>
        <dbReference type="ChEBI" id="CHEBI:58228"/>
        <dbReference type="ChEBI" id="CHEBI:58359"/>
        <dbReference type="ChEBI" id="CHEBI:456216"/>
        <dbReference type="EC" id="6.3.5.5"/>
    </reaction>
</comment>
<feature type="binding site" evidence="15">
    <location>
        <position position="830"/>
    </location>
    <ligand>
        <name>ATP</name>
        <dbReference type="ChEBI" id="CHEBI:30616"/>
        <label>2</label>
    </ligand>
</feature>
<dbReference type="SUPFAM" id="SSF56059">
    <property type="entry name" value="Glutathione synthetase ATP-binding domain-like"/>
    <property type="match status" value="2"/>
</dbReference>
<feature type="binding site" evidence="15">
    <location>
        <position position="299"/>
    </location>
    <ligand>
        <name>Mg(2+)</name>
        <dbReference type="ChEBI" id="CHEBI:18420"/>
        <label>2</label>
    </ligand>
</feature>
<dbReference type="SUPFAM" id="SSF52335">
    <property type="entry name" value="Methylglyoxal synthase-like"/>
    <property type="match status" value="1"/>
</dbReference>
<feature type="domain" description="ATP-grasp" evidence="16">
    <location>
        <begin position="678"/>
        <end position="871"/>
    </location>
</feature>
<dbReference type="InterPro" id="IPR011761">
    <property type="entry name" value="ATP-grasp"/>
</dbReference>
<feature type="domain" description="ATP-grasp" evidence="16">
    <location>
        <begin position="131"/>
        <end position="326"/>
    </location>
</feature>
<evidence type="ECO:0000256" key="2">
    <source>
        <dbReference type="ARBA" id="ARBA00009799"/>
    </source>
</evidence>
<feature type="binding site" evidence="15">
    <location>
        <position position="842"/>
    </location>
    <ligand>
        <name>Mg(2+)</name>
        <dbReference type="ChEBI" id="CHEBI:18420"/>
        <label>4</label>
    </ligand>
</feature>
<dbReference type="PROSITE" id="PS00867">
    <property type="entry name" value="CPSASE_2"/>
    <property type="match status" value="2"/>
</dbReference>
<comment type="pathway">
    <text evidence="15">Pyrimidine metabolism; UMP biosynthesis via de novo pathway; (S)-dihydroorotate from bicarbonate: step 1/3.</text>
</comment>
<feature type="binding site" evidence="15">
    <location>
        <position position="299"/>
    </location>
    <ligand>
        <name>Mn(2+)</name>
        <dbReference type="ChEBI" id="CHEBI:29035"/>
        <label>2</label>
    </ligand>
</feature>
<feature type="binding site" evidence="15">
    <location>
        <position position="791"/>
    </location>
    <ligand>
        <name>ATP</name>
        <dbReference type="ChEBI" id="CHEBI:30616"/>
        <label>2</label>
    </ligand>
</feature>
<dbReference type="FunFam" id="3.30.470.20:FF:000007">
    <property type="entry name" value="Carbamoyl-phosphate synthase large chain"/>
    <property type="match status" value="1"/>
</dbReference>
<dbReference type="InterPro" id="IPR058047">
    <property type="entry name" value="CPSase_preATP-grasp"/>
</dbReference>
<dbReference type="Pfam" id="PF02142">
    <property type="entry name" value="MGS"/>
    <property type="match status" value="1"/>
</dbReference>
<dbReference type="InterPro" id="IPR033937">
    <property type="entry name" value="MGS_CPS_CarB"/>
</dbReference>
<comment type="subunit">
    <text evidence="15">Composed of two chains; the small (or glutamine) chain promotes the hydrolysis of glutamine to ammonia, which is used by the large (or ammonia) chain to synthesize carbamoyl phosphate. Tetramer of heterodimers (alpha,beta)4.</text>
</comment>
<feature type="binding site" evidence="15">
    <location>
        <position position="842"/>
    </location>
    <ligand>
        <name>Mg(2+)</name>
        <dbReference type="ChEBI" id="CHEBI:18420"/>
        <label>3</label>
    </ligand>
</feature>
<dbReference type="RefSeq" id="WP_064434715.1">
    <property type="nucleotide sequence ID" value="NZ_CP011486.1"/>
</dbReference>
<dbReference type="FunFam" id="1.10.1030.10:FF:000010">
    <property type="entry name" value="Carbamoyl-phosphate synthase large chain"/>
    <property type="match status" value="1"/>
</dbReference>
<keyword evidence="4 15" id="KW-0436">Ligase</keyword>
<feature type="binding site" evidence="15">
    <location>
        <position position="842"/>
    </location>
    <ligand>
        <name>Mn(2+)</name>
        <dbReference type="ChEBI" id="CHEBI:29035"/>
        <label>4</label>
    </ligand>
</feature>
<feature type="binding site" evidence="15">
    <location>
        <position position="756"/>
    </location>
    <ligand>
        <name>ATP</name>
        <dbReference type="ChEBI" id="CHEBI:30616"/>
        <label>2</label>
    </ligand>
</feature>
<feature type="domain" description="MGS-like" evidence="17">
    <location>
        <begin position="952"/>
        <end position="1085"/>
    </location>
</feature>
<evidence type="ECO:0000256" key="4">
    <source>
        <dbReference type="ARBA" id="ARBA00022598"/>
    </source>
</evidence>
<dbReference type="GO" id="GO:0044205">
    <property type="term" value="P:'de novo' UMP biosynthetic process"/>
    <property type="evidence" value="ECO:0007669"/>
    <property type="project" value="UniProtKB-UniRule"/>
</dbReference>
<dbReference type="InterPro" id="IPR006275">
    <property type="entry name" value="CPSase_lsu"/>
</dbReference>
<evidence type="ECO:0000256" key="13">
    <source>
        <dbReference type="ARBA" id="ARBA00047359"/>
    </source>
</evidence>
<feature type="binding site" evidence="15">
    <location>
        <position position="283"/>
    </location>
    <ligand>
        <name>ATP</name>
        <dbReference type="ChEBI" id="CHEBI:30616"/>
        <label>1</label>
    </ligand>
</feature>
<evidence type="ECO:0000256" key="9">
    <source>
        <dbReference type="ARBA" id="ARBA00022840"/>
    </source>
</evidence>
<feature type="binding site" evidence="15">
    <location>
        <position position="830"/>
    </location>
    <ligand>
        <name>Mn(2+)</name>
        <dbReference type="ChEBI" id="CHEBI:29035"/>
        <label>3</label>
    </ligand>
</feature>
<dbReference type="Gene3D" id="3.40.50.20">
    <property type="match status" value="2"/>
</dbReference>
<feature type="binding site" evidence="15">
    <location>
        <position position="241"/>
    </location>
    <ligand>
        <name>ATP</name>
        <dbReference type="ChEBI" id="CHEBI:30616"/>
        <label>1</label>
    </ligand>
</feature>
<feature type="binding site" evidence="15">
    <location>
        <position position="297"/>
    </location>
    <ligand>
        <name>Mn(2+)</name>
        <dbReference type="ChEBI" id="CHEBI:29035"/>
        <label>1</label>
    </ligand>
</feature>
<dbReference type="PRINTS" id="PR00098">
    <property type="entry name" value="CPSASE"/>
</dbReference>
<dbReference type="SMART" id="SM00851">
    <property type="entry name" value="MGS"/>
    <property type="match status" value="1"/>
</dbReference>
<dbReference type="Pfam" id="PF25596">
    <property type="entry name" value="CPSase_L_D1"/>
    <property type="match status" value="2"/>
</dbReference>
<feature type="binding site" evidence="15">
    <location>
        <position position="283"/>
    </location>
    <ligand>
        <name>Mn(2+)</name>
        <dbReference type="ChEBI" id="CHEBI:29035"/>
        <label>1</label>
    </ligand>
</feature>
<keyword evidence="12" id="KW-0464">Manganese</keyword>
<evidence type="ECO:0000256" key="3">
    <source>
        <dbReference type="ARBA" id="ARBA00022571"/>
    </source>
</evidence>
<name>A0A1A9HCT5_HELPX</name>
<dbReference type="GO" id="GO:0006541">
    <property type="term" value="P:glutamine metabolic process"/>
    <property type="evidence" value="ECO:0007669"/>
    <property type="project" value="TreeGrafter"/>
</dbReference>
<accession>A0A1A9HCT5</accession>
<dbReference type="PROSITE" id="PS51855">
    <property type="entry name" value="MGS"/>
    <property type="match status" value="1"/>
</dbReference>
<evidence type="ECO:0000259" key="16">
    <source>
        <dbReference type="PROSITE" id="PS50975"/>
    </source>
</evidence>
<comment type="caution">
    <text evidence="15">Lacks conserved residue(s) required for the propagation of feature annotation.</text>
</comment>
<evidence type="ECO:0000256" key="6">
    <source>
        <dbReference type="ARBA" id="ARBA00022723"/>
    </source>
</evidence>
<dbReference type="Pfam" id="PF02787">
    <property type="entry name" value="CPSase_L_D3"/>
    <property type="match status" value="1"/>
</dbReference>
<dbReference type="Gene3D" id="3.40.50.1380">
    <property type="entry name" value="Methylglyoxal synthase-like domain"/>
    <property type="match status" value="1"/>
</dbReference>
<keyword evidence="10" id="KW-0460">Magnesium</keyword>
<comment type="cofactor">
    <cofactor evidence="15">
        <name>Mg(2+)</name>
        <dbReference type="ChEBI" id="CHEBI:18420"/>
    </cofactor>
    <cofactor evidence="15">
        <name>Mn(2+)</name>
        <dbReference type="ChEBI" id="CHEBI:29035"/>
    </cofactor>
    <text evidence="15">Binds 4 Mg(2+) or Mn(2+) ions per subunit.</text>
</comment>
<dbReference type="FunFam" id="3.30.1490.20:FF:000001">
    <property type="entry name" value="Carbamoyl-phosphate synthase large chain"/>
    <property type="match status" value="1"/>
</dbReference>
<dbReference type="GO" id="GO:0004087">
    <property type="term" value="F:carbamoyl-phosphate synthase (ammonia) activity"/>
    <property type="evidence" value="ECO:0007669"/>
    <property type="project" value="UniProtKB-EC"/>
</dbReference>
<dbReference type="Pfam" id="PF02786">
    <property type="entry name" value="CPSase_L_D2"/>
    <property type="match status" value="2"/>
</dbReference>
<dbReference type="EC" id="6.3.4.16" evidence="15"/>
<dbReference type="InterPro" id="IPR005483">
    <property type="entry name" value="CPSase_dom"/>
</dbReference>
<dbReference type="SUPFAM" id="SSF52440">
    <property type="entry name" value="PreATP-grasp domain"/>
    <property type="match status" value="2"/>
</dbReference>
<dbReference type="EMBL" id="CP011486">
    <property type="protein sequence ID" value="ANH48398.1"/>
    <property type="molecule type" value="Genomic_DNA"/>
</dbReference>
<feature type="binding site" evidence="15">
    <location>
        <position position="297"/>
    </location>
    <ligand>
        <name>Mn(2+)</name>
        <dbReference type="ChEBI" id="CHEBI:29035"/>
        <label>2</label>
    </ligand>
</feature>
<feature type="binding site" evidence="15">
    <location>
        <position position="127"/>
    </location>
    <ligand>
        <name>ATP</name>
        <dbReference type="ChEBI" id="CHEBI:30616"/>
        <label>1</label>
    </ligand>
</feature>
<evidence type="ECO:0000256" key="10">
    <source>
        <dbReference type="ARBA" id="ARBA00022842"/>
    </source>
</evidence>
<feature type="binding site" evidence="15">
    <location>
        <position position="830"/>
    </location>
    <ligand>
        <name>Mg(2+)</name>
        <dbReference type="ChEBI" id="CHEBI:18420"/>
        <label>3</label>
    </ligand>
</feature>
<sequence length="1085" mass="120114">MPKRTDISNILLIGSGPIVIGQACEFDYSGTQSCKTLKSLGYRVILINSNPATVMTDPEFSHQTYIQPITPENIAAIIKKEKIDAILPTMGGQTALNAVMQMHQKGMLEGVELLGAKIEAIKKGEDRQAFKEAMLKIGMDLPKGRYAYNELEALEAINEIGFPAIIRASFTLAGGGSGVAYNIEEFQELAKNALDASPINEILIEESLLGWKEYEMEVIRDSKDNCIIVCCIENIDPMGVHTGDSITIAPSLTLTDKEYQRMRDASFAILREIGVDTGGSNVQFAIHPETLRMVVIEMNPRVSRSSALASKATGFPIAKVATMLAVGFSLDEIKNDITNTPASFEPSLDYIVVKIPRFAFEKFAGVSSTLGTSMKSIGEVMAIGGNFLEALQKALCSLENNWLGFESLSKDLETIKKEIRRPNPKRLLYIADAFRLGVSVDEVFELCQIDRWFLSQIQKLVKAEESINSSVLTDAKKLRGLKNLGFSDARIAAKIKENENLEVSPFEVELARINLQITPNFEEVDTCAAEFLSLTPYLYSTYAPNPLPPILKKEEKKEKKILIIGSGPNRIGQGIEFDYCCVHASFALKDLNIKSVMLNCNPETVSTDYDTSDTLYFEPIHFECVKTIIQREQVDGIIVHFGGQTPLKLAKDLAKMQAPIIGTPFKVIDIAEDREKFSLFLKELDIKQPENGMAKSVDEAYSIANVIGFPIIVRPSYVLGGQHMQILENIEELHHYLESITHSLEISPKNPLLIDKFLEKAIELDVDAICDKKEVYIAGILQHIEEAGIHSGDSACFIPSNLSPKILDEIEQVSVKIALHLGVVGLLNIQFAVYENALYLIEVNPRASRTVPFLSKALGVPLAKVATRVMVLEDLKEALKFYDKKNIVEYSKGVYKPKMPHFVALKEAVFPFNKLYGSDLILGPEMKSTGEVMGIARSLGLAFFKAQTACFNPIKNKGLIFVSVKDKDKEEACVLMKRLVELGFELCTTEGTHKALEKAGVKSLKVLKISEGRPNIMDLMMNGEISMAINTSDHKSQDDAKLIRASVLKNHVSYFTTLSAIEVLLLALEESPKEDALLALQDYLK</sequence>